<dbReference type="PANTHER" id="PTHR24023">
    <property type="entry name" value="COLLAGEN ALPHA"/>
    <property type="match status" value="1"/>
</dbReference>
<comment type="function">
    <text evidence="1">Type IV collagen is the major structural component of glomerular basement membranes (GBM), forming a 'chicken-wire' meshwork together with laminins, proteoglycans and entactin/nidogen.</text>
</comment>
<keyword evidence="4" id="KW-0272">Extracellular matrix</keyword>
<evidence type="ECO:0000256" key="7">
    <source>
        <dbReference type="ARBA" id="ARBA00023119"/>
    </source>
</evidence>
<feature type="domain" description="Collagen IV NC1" evidence="10">
    <location>
        <begin position="192"/>
        <end position="406"/>
    </location>
</feature>
<dbReference type="InterPro" id="IPR036954">
    <property type="entry name" value="Collagen_IV_NC_sf"/>
</dbReference>
<reference evidence="11" key="3">
    <citation type="submission" date="2025-09" db="UniProtKB">
        <authorList>
            <consortium name="Ensembl"/>
        </authorList>
    </citation>
    <scope>IDENTIFICATION</scope>
</reference>
<evidence type="ECO:0000256" key="2">
    <source>
        <dbReference type="ARBA" id="ARBA00004302"/>
    </source>
</evidence>
<evidence type="ECO:0000256" key="1">
    <source>
        <dbReference type="ARBA" id="ARBA00003696"/>
    </source>
</evidence>
<evidence type="ECO:0000256" key="8">
    <source>
        <dbReference type="ARBA" id="ARBA00023157"/>
    </source>
</evidence>
<evidence type="ECO:0000256" key="3">
    <source>
        <dbReference type="ARBA" id="ARBA00022525"/>
    </source>
</evidence>
<dbReference type="Pfam" id="PF01391">
    <property type="entry name" value="Collagen"/>
    <property type="match status" value="2"/>
</dbReference>
<dbReference type="InterPro" id="IPR008160">
    <property type="entry name" value="Collagen"/>
</dbReference>
<protein>
    <recommendedName>
        <fullName evidence="10">Collagen IV NC1 domain-containing protein</fullName>
    </recommendedName>
</protein>
<feature type="compositionally biased region" description="Basic and acidic residues" evidence="9">
    <location>
        <begin position="90"/>
        <end position="99"/>
    </location>
</feature>
<keyword evidence="6" id="KW-0084">Basement membrane</keyword>
<feature type="region of interest" description="Disordered" evidence="9">
    <location>
        <begin position="1"/>
        <end position="41"/>
    </location>
</feature>
<accession>A0A3P9AR29</accession>
<dbReference type="Ensembl" id="ENSMZET00005000196.1">
    <property type="protein sequence ID" value="ENSMZEP00005000156.1"/>
    <property type="gene ID" value="ENSMZEG00005000127.1"/>
</dbReference>
<dbReference type="GO" id="GO:0005615">
    <property type="term" value="C:extracellular space"/>
    <property type="evidence" value="ECO:0007669"/>
    <property type="project" value="TreeGrafter"/>
</dbReference>
<reference evidence="11" key="2">
    <citation type="submission" date="2025-08" db="UniProtKB">
        <authorList>
            <consortium name="Ensembl"/>
        </authorList>
    </citation>
    <scope>IDENTIFICATION</scope>
</reference>
<keyword evidence="12" id="KW-1185">Reference proteome</keyword>
<evidence type="ECO:0000259" key="10">
    <source>
        <dbReference type="PROSITE" id="PS51403"/>
    </source>
</evidence>
<evidence type="ECO:0000256" key="4">
    <source>
        <dbReference type="ARBA" id="ARBA00022530"/>
    </source>
</evidence>
<dbReference type="PANTHER" id="PTHR24023:SF1082">
    <property type="entry name" value="COLLAGEN TRIPLE HELIX REPEAT"/>
    <property type="match status" value="1"/>
</dbReference>
<keyword evidence="5" id="KW-0677">Repeat</keyword>
<comment type="subcellular location">
    <subcellularLocation>
        <location evidence="2">Secreted</location>
        <location evidence="2">Extracellular space</location>
        <location evidence="2">Extracellular matrix</location>
        <location evidence="2">Basement membrane</location>
    </subcellularLocation>
</comment>
<name>A0A3P9AR29_9CICH</name>
<keyword evidence="8" id="KW-1015">Disulfide bond</keyword>
<reference evidence="11 12" key="1">
    <citation type="journal article" date="2014" name="Nature">
        <title>The genomic substrate for adaptive radiation in African cichlid fish.</title>
        <authorList>
            <person name="Brawand D."/>
            <person name="Wagner C.E."/>
            <person name="Li Y.I."/>
            <person name="Malinsky M."/>
            <person name="Keller I."/>
            <person name="Fan S."/>
            <person name="Simakov O."/>
            <person name="Ng A.Y."/>
            <person name="Lim Z.W."/>
            <person name="Bezault E."/>
            <person name="Turner-Maier J."/>
            <person name="Johnson J."/>
            <person name="Alcazar R."/>
            <person name="Noh H.J."/>
            <person name="Russell P."/>
            <person name="Aken B."/>
            <person name="Alfoldi J."/>
            <person name="Amemiya C."/>
            <person name="Azzouzi N."/>
            <person name="Baroiller J.F."/>
            <person name="Barloy-Hubler F."/>
            <person name="Berlin A."/>
            <person name="Bloomquist R."/>
            <person name="Carleton K.L."/>
            <person name="Conte M.A."/>
            <person name="D'Cotta H."/>
            <person name="Eshel O."/>
            <person name="Gaffney L."/>
            <person name="Galibert F."/>
            <person name="Gante H.F."/>
            <person name="Gnerre S."/>
            <person name="Greuter L."/>
            <person name="Guyon R."/>
            <person name="Haddad N.S."/>
            <person name="Haerty W."/>
            <person name="Harris R.M."/>
            <person name="Hofmann H.A."/>
            <person name="Hourlier T."/>
            <person name="Hulata G."/>
            <person name="Jaffe D.B."/>
            <person name="Lara M."/>
            <person name="Lee A.P."/>
            <person name="MacCallum I."/>
            <person name="Mwaiko S."/>
            <person name="Nikaido M."/>
            <person name="Nishihara H."/>
            <person name="Ozouf-Costaz C."/>
            <person name="Penman D.J."/>
            <person name="Przybylski D."/>
            <person name="Rakotomanga M."/>
            <person name="Renn S.C.P."/>
            <person name="Ribeiro F.J."/>
            <person name="Ron M."/>
            <person name="Salzburger W."/>
            <person name="Sanchez-Pulido L."/>
            <person name="Santos M.E."/>
            <person name="Searle S."/>
            <person name="Sharpe T."/>
            <person name="Swofford R."/>
            <person name="Tan F.J."/>
            <person name="Williams L."/>
            <person name="Young S."/>
            <person name="Yin S."/>
            <person name="Okada N."/>
            <person name="Kocher T.D."/>
            <person name="Miska E.A."/>
            <person name="Lander E.S."/>
            <person name="Venkatesh B."/>
            <person name="Fernald R.D."/>
            <person name="Meyer A."/>
            <person name="Ponting C.P."/>
            <person name="Streelman J.T."/>
            <person name="Lindblad-Toh K."/>
            <person name="Seehausen O."/>
            <person name="Di Palma F."/>
        </authorList>
    </citation>
    <scope>NUCLEOTIDE SEQUENCE</scope>
</reference>
<evidence type="ECO:0000256" key="6">
    <source>
        <dbReference type="ARBA" id="ARBA00022869"/>
    </source>
</evidence>
<dbReference type="Pfam" id="PF01413">
    <property type="entry name" value="C4"/>
    <property type="match status" value="2"/>
</dbReference>
<organism evidence="11 12">
    <name type="scientific">Maylandia zebra</name>
    <name type="common">zebra mbuna</name>
    <dbReference type="NCBI Taxonomy" id="106582"/>
    <lineage>
        <taxon>Eukaryota</taxon>
        <taxon>Metazoa</taxon>
        <taxon>Chordata</taxon>
        <taxon>Craniata</taxon>
        <taxon>Vertebrata</taxon>
        <taxon>Euteleostomi</taxon>
        <taxon>Actinopterygii</taxon>
        <taxon>Neopterygii</taxon>
        <taxon>Teleostei</taxon>
        <taxon>Neoteleostei</taxon>
        <taxon>Acanthomorphata</taxon>
        <taxon>Ovalentaria</taxon>
        <taxon>Cichlomorphae</taxon>
        <taxon>Cichliformes</taxon>
        <taxon>Cichlidae</taxon>
        <taxon>African cichlids</taxon>
        <taxon>Pseudocrenilabrinae</taxon>
        <taxon>Haplochromini</taxon>
        <taxon>Maylandia</taxon>
        <taxon>Maylandia zebra complex</taxon>
    </lineage>
</organism>
<dbReference type="GO" id="GO:0005581">
    <property type="term" value="C:collagen trimer"/>
    <property type="evidence" value="ECO:0007669"/>
    <property type="project" value="UniProtKB-KW"/>
</dbReference>
<dbReference type="Proteomes" id="UP000265160">
    <property type="component" value="LG14"/>
</dbReference>
<feature type="compositionally biased region" description="Basic and acidic residues" evidence="9">
    <location>
        <begin position="175"/>
        <end position="186"/>
    </location>
</feature>
<feature type="region of interest" description="Disordered" evidence="9">
    <location>
        <begin position="155"/>
        <end position="186"/>
    </location>
</feature>
<keyword evidence="3" id="KW-0964">Secreted</keyword>
<dbReference type="GO" id="GO:0005201">
    <property type="term" value="F:extracellular matrix structural constituent"/>
    <property type="evidence" value="ECO:0007669"/>
    <property type="project" value="InterPro"/>
</dbReference>
<evidence type="ECO:0000313" key="11">
    <source>
        <dbReference type="Ensembl" id="ENSMZEP00005000156.1"/>
    </source>
</evidence>
<dbReference type="SUPFAM" id="SSF56436">
    <property type="entry name" value="C-type lectin-like"/>
    <property type="match status" value="2"/>
</dbReference>
<feature type="region of interest" description="Disordered" evidence="9">
    <location>
        <begin position="76"/>
        <end position="134"/>
    </location>
</feature>
<evidence type="ECO:0000256" key="9">
    <source>
        <dbReference type="SAM" id="MobiDB-lite"/>
    </source>
</evidence>
<dbReference type="STRING" id="106582.ENSMZEP00005000156"/>
<dbReference type="InterPro" id="IPR016187">
    <property type="entry name" value="CTDL_fold"/>
</dbReference>
<evidence type="ECO:0000256" key="5">
    <source>
        <dbReference type="ARBA" id="ARBA00022737"/>
    </source>
</evidence>
<evidence type="ECO:0000313" key="12">
    <source>
        <dbReference type="Proteomes" id="UP000265160"/>
    </source>
</evidence>
<dbReference type="InterPro" id="IPR050149">
    <property type="entry name" value="Collagen_superfamily"/>
</dbReference>
<dbReference type="GO" id="GO:0005604">
    <property type="term" value="C:basement membrane"/>
    <property type="evidence" value="ECO:0007669"/>
    <property type="project" value="UniProtKB-SubCell"/>
</dbReference>
<dbReference type="SMART" id="SM00111">
    <property type="entry name" value="C4"/>
    <property type="match status" value="2"/>
</dbReference>
<proteinExistence type="predicted"/>
<dbReference type="Gene3D" id="2.170.240.10">
    <property type="entry name" value="Collagen IV, non-collagenous"/>
    <property type="match status" value="1"/>
</dbReference>
<dbReference type="PROSITE" id="PS51403">
    <property type="entry name" value="NC1_IV"/>
    <property type="match status" value="1"/>
</dbReference>
<dbReference type="AlphaFoldDB" id="A0A3P9AR29"/>
<dbReference type="InterPro" id="IPR001442">
    <property type="entry name" value="Collagen_IV_NC"/>
</dbReference>
<keyword evidence="7" id="KW-0176">Collagen</keyword>
<sequence>GRGFPGVEGSLGPPGDKGPPGHQGLCGTSQPGPPGYKGPVGTKGLYQYDDLLLNCMRGDSGLLGIPGPRGCKGVPGHCGSPGLPGSPGDHGPKGEKGDTLDPELISPPKGPPGETGSTGQFGHPGLNGEQGPCGDKGDYGPQGCKGCDGAPGLKGDKGEPGLPGESGVVGQKGNRGPEGEKGSHGPTKELNLGLLVMHSQSANTPRCPGNMNTLWEGFSLLYLEGQERAHTQDLGQPGSCMRVFSTLPFAPCNKRTCSYASRNDKSYWLTTMEPVPREHVSGPSIQNYISRCVVCEAPSLPIAVHSQSRQSVECPENWTELWDGYSFVMHTGAGDEGGGQPLTSSGSCLKAYKAQPFVECQGPRGTCHFFANMYSFWLTTLTDPAMLTNDQEQRRSIAKCKVCMRL</sequence>
<dbReference type="GeneTree" id="ENSGT00940000164076"/>
<dbReference type="FunFam" id="2.170.240.10:FF:000001">
    <property type="entry name" value="Collagen IV alpha 1 chain"/>
    <property type="match status" value="1"/>
</dbReference>